<organism evidence="1 2">
    <name type="scientific">Nezara viridula</name>
    <name type="common">Southern green stink bug</name>
    <name type="synonym">Cimex viridulus</name>
    <dbReference type="NCBI Taxonomy" id="85310"/>
    <lineage>
        <taxon>Eukaryota</taxon>
        <taxon>Metazoa</taxon>
        <taxon>Ecdysozoa</taxon>
        <taxon>Arthropoda</taxon>
        <taxon>Hexapoda</taxon>
        <taxon>Insecta</taxon>
        <taxon>Pterygota</taxon>
        <taxon>Neoptera</taxon>
        <taxon>Paraneoptera</taxon>
        <taxon>Hemiptera</taxon>
        <taxon>Heteroptera</taxon>
        <taxon>Panheteroptera</taxon>
        <taxon>Pentatomomorpha</taxon>
        <taxon>Pentatomoidea</taxon>
        <taxon>Pentatomidae</taxon>
        <taxon>Pentatominae</taxon>
        <taxon>Nezara</taxon>
    </lineage>
</organism>
<evidence type="ECO:0000313" key="2">
    <source>
        <dbReference type="Proteomes" id="UP001152798"/>
    </source>
</evidence>
<evidence type="ECO:0000313" key="1">
    <source>
        <dbReference type="EMBL" id="CAH1396598.1"/>
    </source>
</evidence>
<accession>A0A9P0H6V6</accession>
<gene>
    <name evidence="1" type="ORF">NEZAVI_LOCUS6639</name>
</gene>
<dbReference type="AlphaFoldDB" id="A0A9P0H6V6"/>
<protein>
    <submittedName>
        <fullName evidence="1">Uncharacterized protein</fullName>
    </submittedName>
</protein>
<reference evidence="1" key="1">
    <citation type="submission" date="2022-01" db="EMBL/GenBank/DDBJ databases">
        <authorList>
            <person name="King R."/>
        </authorList>
    </citation>
    <scope>NUCLEOTIDE SEQUENCE</scope>
</reference>
<keyword evidence="2" id="KW-1185">Reference proteome</keyword>
<name>A0A9P0H6V6_NEZVI</name>
<proteinExistence type="predicted"/>
<dbReference type="EMBL" id="OV725079">
    <property type="protein sequence ID" value="CAH1396598.1"/>
    <property type="molecule type" value="Genomic_DNA"/>
</dbReference>
<dbReference type="Proteomes" id="UP001152798">
    <property type="component" value="Chromosome 3"/>
</dbReference>
<sequence length="109" mass="12503">MHQILHYESEFEALKASRKNWVYPKCEKAWKNIQPTDKCFSPQRSAPQQQTADATSQLLLTAIKDLTEEVKGLEFFLDANANEVKELKLSLEKQASITFENAKKSDTIE</sequence>